<protein>
    <recommendedName>
        <fullName evidence="4">Secreted protein</fullName>
    </recommendedName>
</protein>
<evidence type="ECO:0000313" key="2">
    <source>
        <dbReference type="EMBL" id="PON72354.1"/>
    </source>
</evidence>
<sequence>MIRVRPASQANWMLFLSAIASATSASQESLDEELQGSHEKRPFSILMTPLIYTRLSIEDMVMSVLSLKNEYSSGIHRWQDDDNEDSFNRLWSSKNSVCFFWSVTAITETGVSRLV</sequence>
<dbReference type="EMBL" id="JXTB01000040">
    <property type="protein sequence ID" value="PON72354.1"/>
    <property type="molecule type" value="Genomic_DNA"/>
</dbReference>
<comment type="caution">
    <text evidence="2">The sequence shown here is derived from an EMBL/GenBank/DDBJ whole genome shotgun (WGS) entry which is preliminary data.</text>
</comment>
<evidence type="ECO:0008006" key="4">
    <source>
        <dbReference type="Google" id="ProtNLM"/>
    </source>
</evidence>
<evidence type="ECO:0000256" key="1">
    <source>
        <dbReference type="SAM" id="SignalP"/>
    </source>
</evidence>
<gene>
    <name evidence="2" type="ORF">PanWU01x14_067450</name>
</gene>
<feature type="signal peptide" evidence="1">
    <location>
        <begin position="1"/>
        <end position="25"/>
    </location>
</feature>
<feature type="chain" id="PRO_5015188853" description="Secreted protein" evidence="1">
    <location>
        <begin position="26"/>
        <end position="115"/>
    </location>
</feature>
<proteinExistence type="predicted"/>
<keyword evidence="3" id="KW-1185">Reference proteome</keyword>
<name>A0A2P5DGB1_PARAD</name>
<evidence type="ECO:0000313" key="3">
    <source>
        <dbReference type="Proteomes" id="UP000237105"/>
    </source>
</evidence>
<organism evidence="2 3">
    <name type="scientific">Parasponia andersonii</name>
    <name type="common">Sponia andersonii</name>
    <dbReference type="NCBI Taxonomy" id="3476"/>
    <lineage>
        <taxon>Eukaryota</taxon>
        <taxon>Viridiplantae</taxon>
        <taxon>Streptophyta</taxon>
        <taxon>Embryophyta</taxon>
        <taxon>Tracheophyta</taxon>
        <taxon>Spermatophyta</taxon>
        <taxon>Magnoliopsida</taxon>
        <taxon>eudicotyledons</taxon>
        <taxon>Gunneridae</taxon>
        <taxon>Pentapetalae</taxon>
        <taxon>rosids</taxon>
        <taxon>fabids</taxon>
        <taxon>Rosales</taxon>
        <taxon>Cannabaceae</taxon>
        <taxon>Parasponia</taxon>
    </lineage>
</organism>
<dbReference type="AlphaFoldDB" id="A0A2P5DGB1"/>
<accession>A0A2P5DGB1</accession>
<reference evidence="3" key="1">
    <citation type="submission" date="2016-06" db="EMBL/GenBank/DDBJ databases">
        <title>Parallel loss of symbiosis genes in relatives of nitrogen-fixing non-legume Parasponia.</title>
        <authorList>
            <person name="Van Velzen R."/>
            <person name="Holmer R."/>
            <person name="Bu F."/>
            <person name="Rutten L."/>
            <person name="Van Zeijl A."/>
            <person name="Liu W."/>
            <person name="Santuari L."/>
            <person name="Cao Q."/>
            <person name="Sharma T."/>
            <person name="Shen D."/>
            <person name="Roswanjaya Y."/>
            <person name="Wardhani T."/>
            <person name="Kalhor M.S."/>
            <person name="Jansen J."/>
            <person name="Van den Hoogen J."/>
            <person name="Gungor B."/>
            <person name="Hartog M."/>
            <person name="Hontelez J."/>
            <person name="Verver J."/>
            <person name="Yang W.-C."/>
            <person name="Schijlen E."/>
            <person name="Repin R."/>
            <person name="Schilthuizen M."/>
            <person name="Schranz E."/>
            <person name="Heidstra R."/>
            <person name="Miyata K."/>
            <person name="Fedorova E."/>
            <person name="Kohlen W."/>
            <person name="Bisseling T."/>
            <person name="Smit S."/>
            <person name="Geurts R."/>
        </authorList>
    </citation>
    <scope>NUCLEOTIDE SEQUENCE [LARGE SCALE GENOMIC DNA]</scope>
    <source>
        <strain evidence="3">cv. WU1-14</strain>
    </source>
</reference>
<dbReference type="Proteomes" id="UP000237105">
    <property type="component" value="Unassembled WGS sequence"/>
</dbReference>
<keyword evidence="1" id="KW-0732">Signal</keyword>